<dbReference type="EMBL" id="WOTW01000004">
    <property type="protein sequence ID" value="MUP36822.1"/>
    <property type="molecule type" value="Genomic_DNA"/>
</dbReference>
<proteinExistence type="predicted"/>
<protein>
    <submittedName>
        <fullName evidence="1">Uncharacterized protein</fullName>
    </submittedName>
</protein>
<dbReference type="Proteomes" id="UP000462449">
    <property type="component" value="Unassembled WGS sequence"/>
</dbReference>
<accession>A0A7M4D2E3</accession>
<evidence type="ECO:0000313" key="1">
    <source>
        <dbReference type="EMBL" id="MUP36822.1"/>
    </source>
</evidence>
<organism evidence="1 4">
    <name type="scientific">Labilibaculum euxinus</name>
    <dbReference type="NCBI Taxonomy" id="2686357"/>
    <lineage>
        <taxon>Bacteria</taxon>
        <taxon>Pseudomonadati</taxon>
        <taxon>Bacteroidota</taxon>
        <taxon>Bacteroidia</taxon>
        <taxon>Marinilabiliales</taxon>
        <taxon>Marinifilaceae</taxon>
        <taxon>Labilibaculum</taxon>
    </lineage>
</organism>
<dbReference type="Proteomes" id="UP000285951">
    <property type="component" value="Unassembled WGS sequence"/>
</dbReference>
<dbReference type="EMBL" id="QTZN02000004">
    <property type="protein sequence ID" value="MVB06027.1"/>
    <property type="molecule type" value="Genomic_DNA"/>
</dbReference>
<sequence length="160" mass="18344">MKYINSLKYQSLTDEDVAIMSLGNIAGRSKIARDKFVIAKKNLAVNILPKLNVMHKIVIEDARIVSVDPADKFEIPIINDNDAIIYVKSFWRDSPEYNRVESLRNQFMEGTVFVFNEEIADNLLCRKLNTPTRLVVHNLLTYKSSVDEIKMLFSIMSTTT</sequence>
<reference evidence="2 3" key="1">
    <citation type="submission" date="2019-11" db="EMBL/GenBank/DDBJ databases">
        <title>Draft genome sequence of Labilibaculum sp. strain SYP isolated from Black Sea.</title>
        <authorList>
            <person name="Yadav S."/>
            <person name="Villanueva L."/>
        </authorList>
    </citation>
    <scope>NUCLEOTIDE SEQUENCE [LARGE SCALE GENOMIC DNA]</scope>
    <source>
        <strain evidence="2 3">44</strain>
    </source>
</reference>
<dbReference type="RefSeq" id="WP_156194724.1">
    <property type="nucleotide sequence ID" value="NZ_QTZN02000004.1"/>
</dbReference>
<gene>
    <name evidence="2" type="ORF">DWB62_003240</name>
    <name evidence="1" type="ORF">GNY23_03240</name>
</gene>
<keyword evidence="3" id="KW-1185">Reference proteome</keyword>
<comment type="caution">
    <text evidence="1">The sequence shown here is derived from an EMBL/GenBank/DDBJ whole genome shotgun (WGS) entry which is preliminary data.</text>
</comment>
<reference evidence="1 4" key="2">
    <citation type="submission" date="2019-12" db="EMBL/GenBank/DDBJ databases">
        <title>Draft genome sequence of Labilibaculum sp. strain 44 isolated from deep waters of Black Sea.</title>
        <authorList>
            <person name="Yadav S."/>
            <person name="Villanueva L."/>
        </authorList>
    </citation>
    <scope>NUCLEOTIDE SEQUENCE [LARGE SCALE GENOMIC DNA]</scope>
    <source>
        <strain evidence="1 4">44</strain>
    </source>
</reference>
<name>A0A7M4D2E3_9BACT</name>
<dbReference type="AlphaFoldDB" id="A0A7M4D2E3"/>
<evidence type="ECO:0000313" key="4">
    <source>
        <dbReference type="Proteomes" id="UP000462449"/>
    </source>
</evidence>
<evidence type="ECO:0000313" key="3">
    <source>
        <dbReference type="Proteomes" id="UP000285951"/>
    </source>
</evidence>
<evidence type="ECO:0000313" key="2">
    <source>
        <dbReference type="EMBL" id="MVB06027.1"/>
    </source>
</evidence>